<dbReference type="RefSeq" id="WP_184172629.1">
    <property type="nucleotide sequence ID" value="NZ_JACHGF010000002.1"/>
</dbReference>
<dbReference type="PROSITE" id="PS51257">
    <property type="entry name" value="PROKAR_LIPOPROTEIN"/>
    <property type="match status" value="1"/>
</dbReference>
<dbReference type="Pfam" id="PF13488">
    <property type="entry name" value="Gly-zipper_Omp"/>
    <property type="match status" value="1"/>
</dbReference>
<dbReference type="InterPro" id="IPR006665">
    <property type="entry name" value="OmpA-like"/>
</dbReference>
<keyword evidence="2 4" id="KW-0472">Membrane</keyword>
<name>A0A840TGQ0_9BACT</name>
<evidence type="ECO:0000256" key="4">
    <source>
        <dbReference type="PROSITE-ProRule" id="PRU00473"/>
    </source>
</evidence>
<organism evidence="6 7">
    <name type="scientific">Rhabdobacter roseus</name>
    <dbReference type="NCBI Taxonomy" id="1655419"/>
    <lineage>
        <taxon>Bacteria</taxon>
        <taxon>Pseudomonadati</taxon>
        <taxon>Bacteroidota</taxon>
        <taxon>Cytophagia</taxon>
        <taxon>Cytophagales</taxon>
        <taxon>Cytophagaceae</taxon>
        <taxon>Rhabdobacter</taxon>
    </lineage>
</organism>
<evidence type="ECO:0000313" key="6">
    <source>
        <dbReference type="EMBL" id="MBB5283326.1"/>
    </source>
</evidence>
<dbReference type="PROSITE" id="PS51123">
    <property type="entry name" value="OMPA_2"/>
    <property type="match status" value="1"/>
</dbReference>
<feature type="domain" description="OmpA-like" evidence="5">
    <location>
        <begin position="95"/>
        <end position="213"/>
    </location>
</feature>
<dbReference type="AlphaFoldDB" id="A0A840TGQ0"/>
<dbReference type="SUPFAM" id="SSF103088">
    <property type="entry name" value="OmpA-like"/>
    <property type="match status" value="1"/>
</dbReference>
<dbReference type="Pfam" id="PF00691">
    <property type="entry name" value="OmpA"/>
    <property type="match status" value="1"/>
</dbReference>
<dbReference type="PANTHER" id="PTHR30329">
    <property type="entry name" value="STATOR ELEMENT OF FLAGELLAR MOTOR COMPLEX"/>
    <property type="match status" value="1"/>
</dbReference>
<gene>
    <name evidence="6" type="ORF">HNQ92_001452</name>
</gene>
<dbReference type="PANTHER" id="PTHR30329:SF21">
    <property type="entry name" value="LIPOPROTEIN YIAD-RELATED"/>
    <property type="match status" value="1"/>
</dbReference>
<comment type="caution">
    <text evidence="6">The sequence shown here is derived from an EMBL/GenBank/DDBJ whole genome shotgun (WGS) entry which is preliminary data.</text>
</comment>
<dbReference type="InterPro" id="IPR006690">
    <property type="entry name" value="OMPA-like_CS"/>
</dbReference>
<sequence length="230" mass="23938">MKAVTIGLVALTLAASSLSSCKNSKLSRQEKGALIGVGAGGAAGAAIGKAAGNTAVGAIIGAAVGGSAGAVIGIYMDKQAKELEKSVEGAKVERVGEGIRMTFDSGLLFGFDSAELTSATKKNLDNLAEVLQKYEDTEILIEGHTDGQGTEAYNQKLSERRAAAVAQYLRSDKVARKRLDTVGYGKMQPIASNDTEAGRQQNRRVEVVIVANEKLKKDAAQGKEAAVLKK</sequence>
<dbReference type="Gene3D" id="3.30.1330.60">
    <property type="entry name" value="OmpA-like domain"/>
    <property type="match status" value="1"/>
</dbReference>
<proteinExistence type="predicted"/>
<dbReference type="Proteomes" id="UP000557307">
    <property type="component" value="Unassembled WGS sequence"/>
</dbReference>
<evidence type="ECO:0000259" key="5">
    <source>
        <dbReference type="PROSITE" id="PS51123"/>
    </source>
</evidence>
<dbReference type="InterPro" id="IPR050330">
    <property type="entry name" value="Bact_OuterMem_StrucFunc"/>
</dbReference>
<dbReference type="InterPro" id="IPR006664">
    <property type="entry name" value="OMP_bac"/>
</dbReference>
<evidence type="ECO:0000256" key="3">
    <source>
        <dbReference type="ARBA" id="ARBA00023237"/>
    </source>
</evidence>
<evidence type="ECO:0000256" key="1">
    <source>
        <dbReference type="ARBA" id="ARBA00004442"/>
    </source>
</evidence>
<dbReference type="EMBL" id="JACHGF010000002">
    <property type="protein sequence ID" value="MBB5283326.1"/>
    <property type="molecule type" value="Genomic_DNA"/>
</dbReference>
<reference evidence="6 7" key="1">
    <citation type="submission" date="2020-08" db="EMBL/GenBank/DDBJ databases">
        <title>Genomic Encyclopedia of Type Strains, Phase IV (KMG-IV): sequencing the most valuable type-strain genomes for metagenomic binning, comparative biology and taxonomic classification.</title>
        <authorList>
            <person name="Goeker M."/>
        </authorList>
    </citation>
    <scope>NUCLEOTIDE SEQUENCE [LARGE SCALE GENOMIC DNA]</scope>
    <source>
        <strain evidence="6 7">DSM 105074</strain>
    </source>
</reference>
<dbReference type="PRINTS" id="PR01021">
    <property type="entry name" value="OMPADOMAIN"/>
</dbReference>
<keyword evidence="7" id="KW-1185">Reference proteome</keyword>
<comment type="subcellular location">
    <subcellularLocation>
        <location evidence="1">Cell outer membrane</location>
    </subcellularLocation>
</comment>
<evidence type="ECO:0000256" key="2">
    <source>
        <dbReference type="ARBA" id="ARBA00023136"/>
    </source>
</evidence>
<dbReference type="CDD" id="cd07185">
    <property type="entry name" value="OmpA_C-like"/>
    <property type="match status" value="1"/>
</dbReference>
<dbReference type="GO" id="GO:0009279">
    <property type="term" value="C:cell outer membrane"/>
    <property type="evidence" value="ECO:0007669"/>
    <property type="project" value="UniProtKB-SubCell"/>
</dbReference>
<dbReference type="InterPro" id="IPR039567">
    <property type="entry name" value="Gly-zipper"/>
</dbReference>
<keyword evidence="3" id="KW-0998">Cell outer membrane</keyword>
<dbReference type="PROSITE" id="PS01068">
    <property type="entry name" value="OMPA_1"/>
    <property type="match status" value="1"/>
</dbReference>
<protein>
    <submittedName>
        <fullName evidence="6">Outer membrane protein OmpA-like peptidoglycan-associated protein</fullName>
    </submittedName>
</protein>
<evidence type="ECO:0000313" key="7">
    <source>
        <dbReference type="Proteomes" id="UP000557307"/>
    </source>
</evidence>
<dbReference type="InterPro" id="IPR036737">
    <property type="entry name" value="OmpA-like_sf"/>
</dbReference>
<accession>A0A840TGQ0</accession>